<dbReference type="PANTHER" id="PTHR11638:SF175">
    <property type="entry name" value="ATP-DEPENDENT CLP PROTEASE, ATP-BINDING SUBUNIT CLPC"/>
    <property type="match status" value="1"/>
</dbReference>
<dbReference type="PANTHER" id="PTHR11638">
    <property type="entry name" value="ATP-DEPENDENT CLP PROTEASE"/>
    <property type="match status" value="1"/>
</dbReference>
<comment type="similarity">
    <text evidence="6">Belongs to the ClpA/ClpB family.</text>
</comment>
<keyword evidence="1 5" id="KW-0677">Repeat</keyword>
<dbReference type="KEGG" id="whj:H9Q79_14470"/>
<dbReference type="InterPro" id="IPR018368">
    <property type="entry name" value="ClpA/B_CS1"/>
</dbReference>
<dbReference type="Pfam" id="PF10431">
    <property type="entry name" value="ClpB_D2-small"/>
    <property type="match status" value="1"/>
</dbReference>
<dbReference type="RefSeq" id="WP_249328599.1">
    <property type="nucleotide sequence ID" value="NZ_CP060635.1"/>
</dbReference>
<dbReference type="CDD" id="cd19499">
    <property type="entry name" value="RecA-like_ClpB_Hsp104-like"/>
    <property type="match status" value="1"/>
</dbReference>
<dbReference type="Proteomes" id="UP000515860">
    <property type="component" value="Chromosome"/>
</dbReference>
<feature type="domain" description="UVR" evidence="8">
    <location>
        <begin position="424"/>
        <end position="459"/>
    </location>
</feature>
<reference evidence="10 11" key="1">
    <citation type="submission" date="2020-08" db="EMBL/GenBank/DDBJ databases">
        <authorList>
            <person name="Liu C."/>
            <person name="Sun Q."/>
        </authorList>
    </citation>
    <scope>NUCLEOTIDE SEQUENCE [LARGE SCALE GENOMIC DNA]</scope>
    <source>
        <strain evidence="10 11">NSJ-29</strain>
    </source>
</reference>
<proteinExistence type="inferred from homology"/>
<dbReference type="Gene3D" id="1.10.1780.10">
    <property type="entry name" value="Clp, N-terminal domain"/>
    <property type="match status" value="1"/>
</dbReference>
<feature type="region of interest" description="Disordered" evidence="7">
    <location>
        <begin position="146"/>
        <end position="168"/>
    </location>
</feature>
<evidence type="ECO:0000259" key="8">
    <source>
        <dbReference type="PROSITE" id="PS50151"/>
    </source>
</evidence>
<dbReference type="Pfam" id="PF02861">
    <property type="entry name" value="Clp_N"/>
    <property type="match status" value="1"/>
</dbReference>
<evidence type="ECO:0000256" key="4">
    <source>
        <dbReference type="ARBA" id="ARBA00023186"/>
    </source>
</evidence>
<dbReference type="GO" id="GO:0005524">
    <property type="term" value="F:ATP binding"/>
    <property type="evidence" value="ECO:0007669"/>
    <property type="project" value="UniProtKB-KW"/>
</dbReference>
<keyword evidence="2 6" id="KW-0547">Nucleotide-binding</keyword>
<feature type="domain" description="Clp R" evidence="9">
    <location>
        <begin position="5"/>
        <end position="147"/>
    </location>
</feature>
<keyword evidence="4 6" id="KW-0143">Chaperone</keyword>
<accession>A0A7G9GB98</accession>
<evidence type="ECO:0000256" key="5">
    <source>
        <dbReference type="PROSITE-ProRule" id="PRU01251"/>
    </source>
</evidence>
<sequence length="816" mass="90350">MKTAQEAYSERVLQMFQLSLQFAAHMGCGFVGSEHLLWAMTQDQGKAGRILRRYGVNGELISEYLQEYGEKDDADSGVQAIQMSGEAEQLLRRAAEIAENQAQEVMEPEDLLAAMLEGEDSAGAQILQSLDIDPEQLQKELKQVSDTVGETAAPPAEVKGRKGQGEENLSKYGRDITQKAREGGFDPVIGREDVVERLVQVLSRRTKNNPVLIGEPGVGKTAVAEGLAQRIASELIPQNLKNRRIISLDLVGMVSGARFRGDFEERMKAFLEEAEAAGDVILFLDELHTLIGAGASSGDAMDAANILKPVLARGGLQVIGATTRAEYRKYVEKDAALERRFQPVLVEEPSQEEAVNILRGLRGRYEDFHGLEITDEAVKASVELSARYIPDRYLPDKAIDLMDEAASRIRTRSMTVPPHLQALEEEIQDVCARKKKAAALQEYERAAVLRDEQTELEKTLKNRQELWQKEQGSQVTAEDIAQVVSAWTKIPVTMLTKEESQRLRSLEETLHRRVIGQEEAVTAVARAIRRGRTGVADPNRPIGSFLFLGPTGVGKTELCRALAEVMFQDENAIIRMDMSEYMEKHTVARLVGPPPGYVGYEEGGQLTEQVRKRPYSIVLFDEIEKAHPDVWNALLQILDDGRLTDGQGRTVSFKNTIIVLTSNVGARDILGRKSLGFAGAAQDSETRSAEEIRSAVMEEVKMTFSPEFLNRLDEIIVFRQLGREDIRAIARGLTERLSARMAGKGIRLVVEDSAVDVLAAKGFDPIYGARPLKRSIQSVLQNAVADQILEGGFEKEDEIVASGREEDICLAVRRNS</sequence>
<evidence type="ECO:0000256" key="6">
    <source>
        <dbReference type="RuleBase" id="RU004432"/>
    </source>
</evidence>
<dbReference type="PROSITE" id="PS50151">
    <property type="entry name" value="UVR"/>
    <property type="match status" value="1"/>
</dbReference>
<dbReference type="FunFam" id="3.40.50.300:FF:000025">
    <property type="entry name" value="ATP-dependent Clp protease subunit"/>
    <property type="match status" value="1"/>
</dbReference>
<protein>
    <submittedName>
        <fullName evidence="10">ATP-dependent Clp protease ATP-binding subunit</fullName>
    </submittedName>
</protein>
<dbReference type="SUPFAM" id="SSF52540">
    <property type="entry name" value="P-loop containing nucleoside triphosphate hydrolases"/>
    <property type="match status" value="2"/>
</dbReference>
<organism evidence="10 11">
    <name type="scientific">Wansuia hejianensis</name>
    <dbReference type="NCBI Taxonomy" id="2763667"/>
    <lineage>
        <taxon>Bacteria</taxon>
        <taxon>Bacillati</taxon>
        <taxon>Bacillota</taxon>
        <taxon>Clostridia</taxon>
        <taxon>Lachnospirales</taxon>
        <taxon>Lachnospiraceae</taxon>
        <taxon>Wansuia</taxon>
    </lineage>
</organism>
<dbReference type="InterPro" id="IPR050130">
    <property type="entry name" value="ClpA_ClpB"/>
</dbReference>
<dbReference type="GO" id="GO:0005737">
    <property type="term" value="C:cytoplasm"/>
    <property type="evidence" value="ECO:0007669"/>
    <property type="project" value="TreeGrafter"/>
</dbReference>
<evidence type="ECO:0000259" key="9">
    <source>
        <dbReference type="PROSITE" id="PS51903"/>
    </source>
</evidence>
<feature type="compositionally biased region" description="Basic and acidic residues" evidence="7">
    <location>
        <begin position="158"/>
        <end position="168"/>
    </location>
</feature>
<dbReference type="CDD" id="cd00009">
    <property type="entry name" value="AAA"/>
    <property type="match status" value="1"/>
</dbReference>
<dbReference type="PROSITE" id="PS00871">
    <property type="entry name" value="CLPAB_2"/>
    <property type="match status" value="1"/>
</dbReference>
<dbReference type="SUPFAM" id="SSF81923">
    <property type="entry name" value="Double Clp-N motif"/>
    <property type="match status" value="1"/>
</dbReference>
<evidence type="ECO:0000256" key="1">
    <source>
        <dbReference type="ARBA" id="ARBA00022737"/>
    </source>
</evidence>
<dbReference type="InterPro" id="IPR004176">
    <property type="entry name" value="Clp_R_N"/>
</dbReference>
<dbReference type="InterPro" id="IPR036628">
    <property type="entry name" value="Clp_N_dom_sf"/>
</dbReference>
<dbReference type="InterPro" id="IPR001943">
    <property type="entry name" value="UVR_dom"/>
</dbReference>
<name>A0A7G9GB98_9FIRM</name>
<keyword evidence="3 6" id="KW-0067">ATP-binding</keyword>
<dbReference type="InterPro" id="IPR028299">
    <property type="entry name" value="ClpA/B_CS2"/>
</dbReference>
<dbReference type="InterPro" id="IPR001270">
    <property type="entry name" value="ClpA/B"/>
</dbReference>
<dbReference type="GO" id="GO:0008233">
    <property type="term" value="F:peptidase activity"/>
    <property type="evidence" value="ECO:0007669"/>
    <property type="project" value="UniProtKB-KW"/>
</dbReference>
<evidence type="ECO:0000313" key="10">
    <source>
        <dbReference type="EMBL" id="QNM08080.1"/>
    </source>
</evidence>
<dbReference type="Gene3D" id="4.10.860.10">
    <property type="entry name" value="UVR domain"/>
    <property type="match status" value="1"/>
</dbReference>
<dbReference type="AlphaFoldDB" id="A0A7G9GB98"/>
<dbReference type="InterPro" id="IPR027417">
    <property type="entry name" value="P-loop_NTPase"/>
</dbReference>
<evidence type="ECO:0000313" key="11">
    <source>
        <dbReference type="Proteomes" id="UP000515860"/>
    </source>
</evidence>
<evidence type="ECO:0000256" key="2">
    <source>
        <dbReference type="ARBA" id="ARBA00022741"/>
    </source>
</evidence>
<dbReference type="SMART" id="SM00382">
    <property type="entry name" value="AAA"/>
    <property type="match status" value="2"/>
</dbReference>
<dbReference type="GO" id="GO:0034605">
    <property type="term" value="P:cellular response to heat"/>
    <property type="evidence" value="ECO:0007669"/>
    <property type="project" value="TreeGrafter"/>
</dbReference>
<gene>
    <name evidence="10" type="ORF">H9Q79_14470</name>
</gene>
<dbReference type="InterPro" id="IPR003959">
    <property type="entry name" value="ATPase_AAA_core"/>
</dbReference>
<dbReference type="SMART" id="SM01086">
    <property type="entry name" value="ClpB_D2-small"/>
    <property type="match status" value="1"/>
</dbReference>
<dbReference type="Gene3D" id="1.10.8.60">
    <property type="match status" value="2"/>
</dbReference>
<evidence type="ECO:0000256" key="3">
    <source>
        <dbReference type="ARBA" id="ARBA00022840"/>
    </source>
</evidence>
<dbReference type="Pfam" id="PF00004">
    <property type="entry name" value="AAA"/>
    <property type="match status" value="1"/>
</dbReference>
<dbReference type="Gene3D" id="3.40.50.300">
    <property type="entry name" value="P-loop containing nucleotide triphosphate hydrolases"/>
    <property type="match status" value="2"/>
</dbReference>
<dbReference type="PROSITE" id="PS00870">
    <property type="entry name" value="CLPAB_1"/>
    <property type="match status" value="1"/>
</dbReference>
<keyword evidence="11" id="KW-1185">Reference proteome</keyword>
<dbReference type="PROSITE" id="PS51903">
    <property type="entry name" value="CLP_R"/>
    <property type="match status" value="1"/>
</dbReference>
<dbReference type="FunFam" id="3.40.50.300:FF:000010">
    <property type="entry name" value="Chaperone clpB 1, putative"/>
    <property type="match status" value="1"/>
</dbReference>
<keyword evidence="10" id="KW-0378">Hydrolase</keyword>
<dbReference type="Pfam" id="PF07724">
    <property type="entry name" value="AAA_2"/>
    <property type="match status" value="1"/>
</dbReference>
<dbReference type="InterPro" id="IPR003593">
    <property type="entry name" value="AAA+_ATPase"/>
</dbReference>
<dbReference type="GO" id="GO:0016887">
    <property type="term" value="F:ATP hydrolysis activity"/>
    <property type="evidence" value="ECO:0007669"/>
    <property type="project" value="InterPro"/>
</dbReference>
<evidence type="ECO:0000256" key="7">
    <source>
        <dbReference type="SAM" id="MobiDB-lite"/>
    </source>
</evidence>
<dbReference type="PRINTS" id="PR00300">
    <property type="entry name" value="CLPPROTEASEA"/>
</dbReference>
<dbReference type="EMBL" id="CP060635">
    <property type="protein sequence ID" value="QNM08080.1"/>
    <property type="molecule type" value="Genomic_DNA"/>
</dbReference>
<dbReference type="Pfam" id="PF17871">
    <property type="entry name" value="AAA_lid_9"/>
    <property type="match status" value="1"/>
</dbReference>
<dbReference type="InterPro" id="IPR041546">
    <property type="entry name" value="ClpA/ClpB_AAA_lid"/>
</dbReference>
<dbReference type="GO" id="GO:0006508">
    <property type="term" value="P:proteolysis"/>
    <property type="evidence" value="ECO:0007669"/>
    <property type="project" value="UniProtKB-KW"/>
</dbReference>
<keyword evidence="10" id="KW-0645">Protease</keyword>
<dbReference type="InterPro" id="IPR019489">
    <property type="entry name" value="Clp_ATPase_C"/>
</dbReference>